<name>A0AAW1F3K6_ZOAVI</name>
<comment type="caution">
    <text evidence="2">The sequence shown here is derived from an EMBL/GenBank/DDBJ whole genome shotgun (WGS) entry which is preliminary data.</text>
</comment>
<keyword evidence="1" id="KW-0472">Membrane</keyword>
<dbReference type="Proteomes" id="UP001488805">
    <property type="component" value="Unassembled WGS sequence"/>
</dbReference>
<evidence type="ECO:0000313" key="2">
    <source>
        <dbReference type="EMBL" id="KAK9529476.1"/>
    </source>
</evidence>
<sequence>MISQMEVASDVPLWGLLALVARGLWLCSLVTAYVAWQPAFLCLSPHNAPASQPPVLSHAGVPQEAALHEGQRSGKEGKPLILSFTTKPTDTQRFYCAPCFGRLMII</sequence>
<keyword evidence="1" id="KW-0812">Transmembrane</keyword>
<feature type="transmembrane region" description="Helical" evidence="1">
    <location>
        <begin position="12"/>
        <end position="36"/>
    </location>
</feature>
<dbReference type="EMBL" id="JBCEZU010000111">
    <property type="protein sequence ID" value="KAK9529476.1"/>
    <property type="molecule type" value="Genomic_DNA"/>
</dbReference>
<gene>
    <name evidence="2" type="ORF">VZT92_013565</name>
</gene>
<keyword evidence="1" id="KW-1133">Transmembrane helix</keyword>
<reference evidence="2 3" key="1">
    <citation type="journal article" date="2024" name="Genome Biol. Evol.">
        <title>Chromosome-level genome assembly of the viviparous eelpout Zoarces viviparus.</title>
        <authorList>
            <person name="Fuhrmann N."/>
            <person name="Brasseur M.V."/>
            <person name="Bakowski C.E."/>
            <person name="Podsiadlowski L."/>
            <person name="Prost S."/>
            <person name="Krehenwinkel H."/>
            <person name="Mayer C."/>
        </authorList>
    </citation>
    <scope>NUCLEOTIDE SEQUENCE [LARGE SCALE GENOMIC DNA]</scope>
    <source>
        <strain evidence="2">NO-MEL_2022_Ind0_liver</strain>
    </source>
</reference>
<evidence type="ECO:0000256" key="1">
    <source>
        <dbReference type="SAM" id="Phobius"/>
    </source>
</evidence>
<accession>A0AAW1F3K6</accession>
<proteinExistence type="predicted"/>
<organism evidence="2 3">
    <name type="scientific">Zoarces viviparus</name>
    <name type="common">Viviparous eelpout</name>
    <name type="synonym">Blennius viviparus</name>
    <dbReference type="NCBI Taxonomy" id="48416"/>
    <lineage>
        <taxon>Eukaryota</taxon>
        <taxon>Metazoa</taxon>
        <taxon>Chordata</taxon>
        <taxon>Craniata</taxon>
        <taxon>Vertebrata</taxon>
        <taxon>Euteleostomi</taxon>
        <taxon>Actinopterygii</taxon>
        <taxon>Neopterygii</taxon>
        <taxon>Teleostei</taxon>
        <taxon>Neoteleostei</taxon>
        <taxon>Acanthomorphata</taxon>
        <taxon>Eupercaria</taxon>
        <taxon>Perciformes</taxon>
        <taxon>Cottioidei</taxon>
        <taxon>Zoarcales</taxon>
        <taxon>Zoarcidae</taxon>
        <taxon>Zoarcinae</taxon>
        <taxon>Zoarces</taxon>
    </lineage>
</organism>
<keyword evidence="3" id="KW-1185">Reference proteome</keyword>
<protein>
    <submittedName>
        <fullName evidence="2">Uncharacterized protein</fullName>
    </submittedName>
</protein>
<evidence type="ECO:0000313" key="3">
    <source>
        <dbReference type="Proteomes" id="UP001488805"/>
    </source>
</evidence>
<dbReference type="AlphaFoldDB" id="A0AAW1F3K6"/>